<evidence type="ECO:0000313" key="1">
    <source>
        <dbReference type="EMBL" id="KAI3355681.1"/>
    </source>
</evidence>
<dbReference type="Proteomes" id="UP000831701">
    <property type="component" value="Chromosome 20"/>
</dbReference>
<organism evidence="1 2">
    <name type="scientific">Scortum barcoo</name>
    <name type="common">barcoo grunter</name>
    <dbReference type="NCBI Taxonomy" id="214431"/>
    <lineage>
        <taxon>Eukaryota</taxon>
        <taxon>Metazoa</taxon>
        <taxon>Chordata</taxon>
        <taxon>Craniata</taxon>
        <taxon>Vertebrata</taxon>
        <taxon>Euteleostomi</taxon>
        <taxon>Actinopterygii</taxon>
        <taxon>Neopterygii</taxon>
        <taxon>Teleostei</taxon>
        <taxon>Neoteleostei</taxon>
        <taxon>Acanthomorphata</taxon>
        <taxon>Eupercaria</taxon>
        <taxon>Centrarchiformes</taxon>
        <taxon>Terapontoidei</taxon>
        <taxon>Terapontidae</taxon>
        <taxon>Scortum</taxon>
    </lineage>
</organism>
<protein>
    <submittedName>
        <fullName evidence="1">Uncharacterized protein</fullName>
    </submittedName>
</protein>
<proteinExistence type="predicted"/>
<accession>A0ACB8VJI9</accession>
<name>A0ACB8VJI9_9TELE</name>
<sequence length="144" mass="16071">MSVPLHPSSDCAIDLLPDATHPQRDAFYSISVPERVAMDKYVTNLFKGRNNPSVLIRVFLFLQKHFFNKEDMYGAFSNSKPWITPDIKALLKEKKRAFVSGNKGGAEVCAEGAEEDDQEGEEQLQEEDGAPAAAEQHLWCLEGT</sequence>
<evidence type="ECO:0000313" key="2">
    <source>
        <dbReference type="Proteomes" id="UP000831701"/>
    </source>
</evidence>
<comment type="caution">
    <text evidence="1">The sequence shown here is derived from an EMBL/GenBank/DDBJ whole genome shotgun (WGS) entry which is preliminary data.</text>
</comment>
<gene>
    <name evidence="1" type="ORF">L3Q82_004276</name>
</gene>
<dbReference type="EMBL" id="CM041550">
    <property type="protein sequence ID" value="KAI3355681.1"/>
    <property type="molecule type" value="Genomic_DNA"/>
</dbReference>
<reference evidence="1" key="1">
    <citation type="submission" date="2022-04" db="EMBL/GenBank/DDBJ databases">
        <title>Jade perch genome.</title>
        <authorList>
            <person name="Chao B."/>
        </authorList>
    </citation>
    <scope>NUCLEOTIDE SEQUENCE</scope>
    <source>
        <strain evidence="1">CB-2022</strain>
    </source>
</reference>
<keyword evidence="2" id="KW-1185">Reference proteome</keyword>